<gene>
    <name evidence="2" type="ORF">ABID26_003970</name>
</gene>
<keyword evidence="1" id="KW-0472">Membrane</keyword>
<evidence type="ECO:0000256" key="1">
    <source>
        <dbReference type="SAM" id="Phobius"/>
    </source>
</evidence>
<dbReference type="RefSeq" id="WP_292368091.1">
    <property type="nucleotide sequence ID" value="NZ_JBEPLM010000007.1"/>
</dbReference>
<keyword evidence="1" id="KW-0812">Transmembrane</keyword>
<evidence type="ECO:0000313" key="3">
    <source>
        <dbReference type="Proteomes" id="UP001549036"/>
    </source>
</evidence>
<protein>
    <submittedName>
        <fullName evidence="2">Uncharacterized protein</fullName>
    </submittedName>
</protein>
<evidence type="ECO:0000313" key="2">
    <source>
        <dbReference type="EMBL" id="MET3594562.1"/>
    </source>
</evidence>
<organism evidence="2 3">
    <name type="scientific">Mesorhizobium shonense</name>
    <dbReference type="NCBI Taxonomy" id="1209948"/>
    <lineage>
        <taxon>Bacteria</taxon>
        <taxon>Pseudomonadati</taxon>
        <taxon>Pseudomonadota</taxon>
        <taxon>Alphaproteobacteria</taxon>
        <taxon>Hyphomicrobiales</taxon>
        <taxon>Phyllobacteriaceae</taxon>
        <taxon>Mesorhizobium</taxon>
    </lineage>
</organism>
<proteinExistence type="predicted"/>
<name>A0ABV2HWT5_9HYPH</name>
<keyword evidence="3" id="KW-1185">Reference proteome</keyword>
<accession>A0ABV2HWT5</accession>
<reference evidence="2 3" key="1">
    <citation type="submission" date="2024-06" db="EMBL/GenBank/DDBJ databases">
        <title>Genomic Encyclopedia of Type Strains, Phase IV (KMG-IV): sequencing the most valuable type-strain genomes for metagenomic binning, comparative biology and taxonomic classification.</title>
        <authorList>
            <person name="Goeker M."/>
        </authorList>
    </citation>
    <scope>NUCLEOTIDE SEQUENCE [LARGE SCALE GENOMIC DNA]</scope>
    <source>
        <strain evidence="2 3">DSM 29846</strain>
    </source>
</reference>
<dbReference type="Proteomes" id="UP001549036">
    <property type="component" value="Unassembled WGS sequence"/>
</dbReference>
<dbReference type="EMBL" id="JBEPLM010000007">
    <property type="protein sequence ID" value="MET3594562.1"/>
    <property type="molecule type" value="Genomic_DNA"/>
</dbReference>
<sequence>MYVSMLIRKFVIEAIYSALFLIAFHWVAATPFEMFVIFGLFTIFLRLRTGNDSAELRAQNNLLMRMIFDGKDLLSRFSDEQKDSVGGEYSGQIFSRIISWVTQAWMLFWIVRSIF</sequence>
<feature type="transmembrane region" description="Helical" evidence="1">
    <location>
        <begin position="93"/>
        <end position="111"/>
    </location>
</feature>
<keyword evidence="1" id="KW-1133">Transmembrane helix</keyword>
<comment type="caution">
    <text evidence="2">The sequence shown here is derived from an EMBL/GenBank/DDBJ whole genome shotgun (WGS) entry which is preliminary data.</text>
</comment>
<feature type="transmembrane region" description="Helical" evidence="1">
    <location>
        <begin position="12"/>
        <end position="45"/>
    </location>
</feature>